<dbReference type="AlphaFoldDB" id="A0A937W1P0"/>
<protein>
    <submittedName>
        <fullName evidence="1">Uncharacterized protein</fullName>
    </submittedName>
</protein>
<dbReference type="Proteomes" id="UP000712673">
    <property type="component" value="Unassembled WGS sequence"/>
</dbReference>
<proteinExistence type="predicted"/>
<sequence length="102" mass="10773">MAAHAWHCWSAVATSGTAVLSIPRSVNCCFEQHLTVAHQRIQWRLELIAQIEQQGALGVACLLGGLFGQAQDLLALVLLCQLLVQGALGLQQSLGALGNSLA</sequence>
<dbReference type="EMBL" id="VGLS01000513">
    <property type="protein sequence ID" value="MBM3225216.1"/>
    <property type="molecule type" value="Genomic_DNA"/>
</dbReference>
<evidence type="ECO:0000313" key="2">
    <source>
        <dbReference type="Proteomes" id="UP000712673"/>
    </source>
</evidence>
<comment type="caution">
    <text evidence="1">The sequence shown here is derived from an EMBL/GenBank/DDBJ whole genome shotgun (WGS) entry which is preliminary data.</text>
</comment>
<organism evidence="1 2">
    <name type="scientific">Tectimicrobiota bacterium</name>
    <dbReference type="NCBI Taxonomy" id="2528274"/>
    <lineage>
        <taxon>Bacteria</taxon>
        <taxon>Pseudomonadati</taxon>
        <taxon>Nitrospinota/Tectimicrobiota group</taxon>
        <taxon>Candidatus Tectimicrobiota</taxon>
    </lineage>
</organism>
<gene>
    <name evidence="1" type="ORF">FJZ47_15640</name>
</gene>
<name>A0A937W1P0_UNCTE</name>
<reference evidence="1" key="1">
    <citation type="submission" date="2019-03" db="EMBL/GenBank/DDBJ databases">
        <title>Lake Tanganyika Metagenome-Assembled Genomes (MAGs).</title>
        <authorList>
            <person name="Tran P."/>
        </authorList>
    </citation>
    <scope>NUCLEOTIDE SEQUENCE</scope>
    <source>
        <strain evidence="1">K_DeepCast_65m_m2_066</strain>
    </source>
</reference>
<accession>A0A937W1P0</accession>
<evidence type="ECO:0000313" key="1">
    <source>
        <dbReference type="EMBL" id="MBM3225216.1"/>
    </source>
</evidence>